<evidence type="ECO:0000256" key="1">
    <source>
        <dbReference type="SAM" id="MobiDB-lite"/>
    </source>
</evidence>
<dbReference type="RefSeq" id="WP_326705369.1">
    <property type="nucleotide sequence ID" value="NZ_CP109083.1"/>
</dbReference>
<name>A0ABZ1EVV0_9ACTN</name>
<reference evidence="2 3" key="1">
    <citation type="submission" date="2022-10" db="EMBL/GenBank/DDBJ databases">
        <title>The complete genomes of actinobacterial strains from the NBC collection.</title>
        <authorList>
            <person name="Joergensen T.S."/>
            <person name="Alvarez Arevalo M."/>
            <person name="Sterndorff E.B."/>
            <person name="Faurdal D."/>
            <person name="Vuksanovic O."/>
            <person name="Mourched A.-S."/>
            <person name="Charusanti P."/>
            <person name="Shaw S."/>
            <person name="Blin K."/>
            <person name="Weber T."/>
        </authorList>
    </citation>
    <scope>NUCLEOTIDE SEQUENCE [LARGE SCALE GENOMIC DNA]</scope>
    <source>
        <strain evidence="2 3">NBC 01792</strain>
    </source>
</reference>
<evidence type="ECO:0000313" key="2">
    <source>
        <dbReference type="EMBL" id="WSB08227.1"/>
    </source>
</evidence>
<sequence>MPDTQPLRIETGGRWPTPEAAYALAPSITSEITWVAYTARDFGHLTSPREYWLRKAAVFDRIALTEHQRTFTVAGSADSDADAAADDTARRLLAIDHGAGLGPGGYADDPYPPDHPDNTRNPRGYVRQEYALWVSNQ</sequence>
<gene>
    <name evidence="2" type="ORF">OG849_13680</name>
</gene>
<proteinExistence type="predicted"/>
<organism evidence="2 3">
    <name type="scientific">Streptomyces cyaneofuscatus</name>
    <dbReference type="NCBI Taxonomy" id="66883"/>
    <lineage>
        <taxon>Bacteria</taxon>
        <taxon>Bacillati</taxon>
        <taxon>Actinomycetota</taxon>
        <taxon>Actinomycetes</taxon>
        <taxon>Kitasatosporales</taxon>
        <taxon>Streptomycetaceae</taxon>
        <taxon>Streptomyces</taxon>
    </lineage>
</organism>
<protein>
    <recommendedName>
        <fullName evidence="4">DUF2255 family protein</fullName>
    </recommendedName>
</protein>
<evidence type="ECO:0008006" key="4">
    <source>
        <dbReference type="Google" id="ProtNLM"/>
    </source>
</evidence>
<dbReference type="EMBL" id="CP109083">
    <property type="protein sequence ID" value="WSB08227.1"/>
    <property type="molecule type" value="Genomic_DNA"/>
</dbReference>
<keyword evidence="3" id="KW-1185">Reference proteome</keyword>
<feature type="region of interest" description="Disordered" evidence="1">
    <location>
        <begin position="101"/>
        <end position="123"/>
    </location>
</feature>
<accession>A0ABZ1EVV0</accession>
<dbReference type="Proteomes" id="UP001356428">
    <property type="component" value="Chromosome"/>
</dbReference>
<evidence type="ECO:0000313" key="3">
    <source>
        <dbReference type="Proteomes" id="UP001356428"/>
    </source>
</evidence>